<dbReference type="OrthoDB" id="16464at2759"/>
<sequence>MFMRFRRISSQRLRLPCAQTFSKAANASVTDRENSFCTYTGGLNVFDRQNRILITGGTGQIGMEFVPYLRKVFGNASIINSDIKASGRKECGPFVYCDVQNRDSLARIVLENGVDTIVHMASLLSALGEKNPQLALKVNSRGIENVLEIAQQNSLKVFAPSTIAVFGPSTPRINTRDETIMRPTTIYGITKVHLELLGEYYHKKFGLDFRSIRYPGIISSEAWPGGGTTDYAVEIFYEALGRGKYTCYLAPDTRLPMMYMPDCLRATESLLVADTSTLTQRVYNVTAMSFTPAELATSIRKVLPNFEMHYAPDFRQSIAATWPESLDDSIARKDWKWRHDFDLDETVVDMLEKLEIKLKKATRRSQ</sequence>
<dbReference type="Pfam" id="PF01370">
    <property type="entry name" value="Epimerase"/>
    <property type="match status" value="1"/>
</dbReference>
<evidence type="ECO:0000259" key="7">
    <source>
        <dbReference type="Pfam" id="PF01370"/>
    </source>
</evidence>
<evidence type="ECO:0000256" key="5">
    <source>
        <dbReference type="ARBA" id="ARBA00066604"/>
    </source>
</evidence>
<dbReference type="EC" id="1.1.1.103" evidence="5"/>
<evidence type="ECO:0000256" key="1">
    <source>
        <dbReference type="ARBA" id="ARBA00007637"/>
    </source>
</evidence>
<dbReference type="InterPro" id="IPR051225">
    <property type="entry name" value="NAD(P)_epim/dehydratase"/>
</dbReference>
<evidence type="ECO:0000256" key="3">
    <source>
        <dbReference type="ARBA" id="ARBA00059023"/>
    </source>
</evidence>
<dbReference type="GO" id="GO:0006567">
    <property type="term" value="P:L-threonine catabolic process"/>
    <property type="evidence" value="ECO:0007669"/>
    <property type="project" value="TreeGrafter"/>
</dbReference>
<evidence type="ECO:0000313" key="8">
    <source>
        <dbReference type="EMBL" id="CCI43469.1"/>
    </source>
</evidence>
<dbReference type="EMBL" id="CAIX01000049">
    <property type="protein sequence ID" value="CCI43469.1"/>
    <property type="molecule type" value="Genomic_DNA"/>
</dbReference>
<evidence type="ECO:0000256" key="2">
    <source>
        <dbReference type="ARBA" id="ARBA00050613"/>
    </source>
</evidence>
<dbReference type="GO" id="GO:0008743">
    <property type="term" value="F:L-threonine 3-dehydrogenase activity"/>
    <property type="evidence" value="ECO:0007669"/>
    <property type="project" value="UniProtKB-EC"/>
</dbReference>
<gene>
    <name evidence="8" type="ORF">BN9_042530</name>
</gene>
<dbReference type="FunFam" id="3.40.50.720:FF:000077">
    <property type="entry name" value="L-threonine 3-dehydrogenase, mitochondrial"/>
    <property type="match status" value="1"/>
</dbReference>
<dbReference type="PANTHER" id="PTHR42687:SF1">
    <property type="entry name" value="L-THREONINE 3-DEHYDROGENASE, MITOCHONDRIAL"/>
    <property type="match status" value="1"/>
</dbReference>
<dbReference type="InterPro" id="IPR036291">
    <property type="entry name" value="NAD(P)-bd_dom_sf"/>
</dbReference>
<organism evidence="8 9">
    <name type="scientific">Albugo candida</name>
    <dbReference type="NCBI Taxonomy" id="65357"/>
    <lineage>
        <taxon>Eukaryota</taxon>
        <taxon>Sar</taxon>
        <taxon>Stramenopiles</taxon>
        <taxon>Oomycota</taxon>
        <taxon>Peronosporomycetes</taxon>
        <taxon>Albuginales</taxon>
        <taxon>Albuginaceae</taxon>
        <taxon>Albugo</taxon>
    </lineage>
</organism>
<evidence type="ECO:0000313" key="9">
    <source>
        <dbReference type="Proteomes" id="UP000053237"/>
    </source>
</evidence>
<feature type="domain" description="NAD-dependent epimerase/dehydratase" evidence="7">
    <location>
        <begin position="52"/>
        <end position="285"/>
    </location>
</feature>
<dbReference type="Proteomes" id="UP000053237">
    <property type="component" value="Unassembled WGS sequence"/>
</dbReference>
<comment type="caution">
    <text evidence="8">The sequence shown here is derived from an EMBL/GenBank/DDBJ whole genome shotgun (WGS) entry which is preliminary data.</text>
</comment>
<accession>A0A024GA00</accession>
<dbReference type="STRING" id="65357.A0A024GA00"/>
<reference evidence="8 9" key="1">
    <citation type="submission" date="2012-05" db="EMBL/GenBank/DDBJ databases">
        <title>Recombination and specialization in a pathogen metapopulation.</title>
        <authorList>
            <person name="Gardiner A."/>
            <person name="Kemen E."/>
            <person name="Schultz-Larsen T."/>
            <person name="MacLean D."/>
            <person name="Van Oosterhout C."/>
            <person name="Jones J.D.G."/>
        </authorList>
    </citation>
    <scope>NUCLEOTIDE SEQUENCE [LARGE SCALE GENOMIC DNA]</scope>
    <source>
        <strain evidence="8 9">Ac Nc2</strain>
    </source>
</reference>
<name>A0A024GA00_9STRA</name>
<keyword evidence="9" id="KW-1185">Reference proteome</keyword>
<dbReference type="SUPFAM" id="SSF51735">
    <property type="entry name" value="NAD(P)-binding Rossmann-fold domains"/>
    <property type="match status" value="1"/>
</dbReference>
<comment type="function">
    <text evidence="3">Catalyzes the NAD(+)-dependent oxidation of L-threonine to 2-amino-3-ketobutyrate, mediating L-threonine catabolism.</text>
</comment>
<dbReference type="Gene3D" id="3.40.50.720">
    <property type="entry name" value="NAD(P)-binding Rossmann-like Domain"/>
    <property type="match status" value="1"/>
</dbReference>
<protein>
    <recommendedName>
        <fullName evidence="6">L-threonine 3-dehydrogenase, mitochondrial</fullName>
        <ecNumber evidence="5">1.1.1.103</ecNumber>
    </recommendedName>
</protein>
<evidence type="ECO:0000256" key="4">
    <source>
        <dbReference type="ARBA" id="ARBA00060557"/>
    </source>
</evidence>
<comment type="similarity">
    <text evidence="1">Belongs to the NAD(P)-dependent epimerase/dehydratase family.</text>
</comment>
<comment type="catalytic activity">
    <reaction evidence="2">
        <text>L-threonine + NAD(+) = (2S)-2-amino-3-oxobutanoate + NADH + H(+)</text>
        <dbReference type="Rhea" id="RHEA:13161"/>
        <dbReference type="ChEBI" id="CHEBI:15378"/>
        <dbReference type="ChEBI" id="CHEBI:57540"/>
        <dbReference type="ChEBI" id="CHEBI:57926"/>
        <dbReference type="ChEBI" id="CHEBI:57945"/>
        <dbReference type="ChEBI" id="CHEBI:78948"/>
        <dbReference type="EC" id="1.1.1.103"/>
    </reaction>
</comment>
<comment type="pathway">
    <text evidence="4">Amino-acid degradation; L-threonine degradation via oxydo-reductase pathway; glycine from L-threonine: step 1/2.</text>
</comment>
<dbReference type="AlphaFoldDB" id="A0A024GA00"/>
<dbReference type="PANTHER" id="PTHR42687">
    <property type="entry name" value="L-THREONINE 3-DEHYDROGENASE"/>
    <property type="match status" value="1"/>
</dbReference>
<dbReference type="InterPro" id="IPR001509">
    <property type="entry name" value="Epimerase_deHydtase"/>
</dbReference>
<evidence type="ECO:0000256" key="6">
    <source>
        <dbReference type="ARBA" id="ARBA00069940"/>
    </source>
</evidence>
<dbReference type="InParanoid" id="A0A024GA00"/>
<proteinExistence type="inferred from homology"/>